<keyword evidence="3" id="KW-1185">Reference proteome</keyword>
<dbReference type="InterPro" id="IPR013209">
    <property type="entry name" value="LNS2"/>
</dbReference>
<organism evidence="2 3">
    <name type="scientific">Molorchus minor</name>
    <dbReference type="NCBI Taxonomy" id="1323400"/>
    <lineage>
        <taxon>Eukaryota</taxon>
        <taxon>Metazoa</taxon>
        <taxon>Ecdysozoa</taxon>
        <taxon>Arthropoda</taxon>
        <taxon>Hexapoda</taxon>
        <taxon>Insecta</taxon>
        <taxon>Pterygota</taxon>
        <taxon>Neoptera</taxon>
        <taxon>Endopterygota</taxon>
        <taxon>Coleoptera</taxon>
        <taxon>Polyphaga</taxon>
        <taxon>Cucujiformia</taxon>
        <taxon>Chrysomeloidea</taxon>
        <taxon>Cerambycidae</taxon>
        <taxon>Lamiinae</taxon>
        <taxon>Monochamini</taxon>
        <taxon>Molorchus</taxon>
    </lineage>
</organism>
<feature type="domain" description="Lipin/Ned1/Smp2 (LNS2)" evidence="1">
    <location>
        <begin position="1"/>
        <end position="50"/>
    </location>
</feature>
<gene>
    <name evidence="2" type="ORF">NQ317_018804</name>
</gene>
<dbReference type="PANTHER" id="PTHR12181">
    <property type="entry name" value="LIPIN"/>
    <property type="match status" value="1"/>
</dbReference>
<dbReference type="PANTHER" id="PTHR12181:SF12">
    <property type="entry name" value="PHOSPHATIDATE PHOSPHATASE"/>
    <property type="match status" value="1"/>
</dbReference>
<evidence type="ECO:0000313" key="2">
    <source>
        <dbReference type="EMBL" id="KAJ8965308.1"/>
    </source>
</evidence>
<reference evidence="2" key="1">
    <citation type="journal article" date="2023" name="Insect Mol. Biol.">
        <title>Genome sequencing provides insights into the evolution of gene families encoding plant cell wall-degrading enzymes in longhorned beetles.</title>
        <authorList>
            <person name="Shin N.R."/>
            <person name="Okamura Y."/>
            <person name="Kirsch R."/>
            <person name="Pauchet Y."/>
        </authorList>
    </citation>
    <scope>NUCLEOTIDE SEQUENCE</scope>
    <source>
        <strain evidence="2">MMC_N1</strain>
    </source>
</reference>
<dbReference type="Pfam" id="PF08235">
    <property type="entry name" value="LNS2"/>
    <property type="match status" value="1"/>
</dbReference>
<evidence type="ECO:0000259" key="1">
    <source>
        <dbReference type="Pfam" id="PF08235"/>
    </source>
</evidence>
<evidence type="ECO:0000313" key="3">
    <source>
        <dbReference type="Proteomes" id="UP001162164"/>
    </source>
</evidence>
<sequence>MPDGPIVQSNFFDHSFSQLSKKPEQFKIQCMSDIKALFPPDSNPFYAGYETESMMYGPTALLAFL</sequence>
<name>A0ABQ9IUW1_9CUCU</name>
<dbReference type="EMBL" id="JAPWTJ010002641">
    <property type="protein sequence ID" value="KAJ8965308.1"/>
    <property type="molecule type" value="Genomic_DNA"/>
</dbReference>
<dbReference type="Proteomes" id="UP001162164">
    <property type="component" value="Unassembled WGS sequence"/>
</dbReference>
<accession>A0ABQ9IUW1</accession>
<proteinExistence type="predicted"/>
<comment type="caution">
    <text evidence="2">The sequence shown here is derived from an EMBL/GenBank/DDBJ whole genome shotgun (WGS) entry which is preliminary data.</text>
</comment>
<dbReference type="InterPro" id="IPR026058">
    <property type="entry name" value="LIPIN"/>
</dbReference>
<protein>
    <recommendedName>
        <fullName evidence="1">Lipin/Ned1/Smp2 (LNS2) domain-containing protein</fullName>
    </recommendedName>
</protein>